<dbReference type="PANTHER" id="PTHR43490">
    <property type="entry name" value="(+)-NEOMENTHOL DEHYDROGENASE"/>
    <property type="match status" value="1"/>
</dbReference>
<evidence type="ECO:0000256" key="5">
    <source>
        <dbReference type="SAM" id="MobiDB-lite"/>
    </source>
</evidence>
<dbReference type="InterPro" id="IPR002347">
    <property type="entry name" value="SDR_fam"/>
</dbReference>
<keyword evidence="7" id="KW-1185">Reference proteome</keyword>
<proteinExistence type="inferred from homology"/>
<evidence type="ECO:0000313" key="7">
    <source>
        <dbReference type="Proteomes" id="UP001108029"/>
    </source>
</evidence>
<evidence type="ECO:0000256" key="3">
    <source>
        <dbReference type="ARBA" id="ARBA00023002"/>
    </source>
</evidence>
<evidence type="ECO:0000256" key="1">
    <source>
        <dbReference type="ARBA" id="ARBA00006484"/>
    </source>
</evidence>
<evidence type="ECO:0000256" key="4">
    <source>
        <dbReference type="RuleBase" id="RU000363"/>
    </source>
</evidence>
<reference evidence="6" key="1">
    <citation type="submission" date="2021-12" db="EMBL/GenBank/DDBJ databases">
        <authorList>
            <person name="Lee J.-H."/>
            <person name="Kim S.-B."/>
        </authorList>
    </citation>
    <scope>NUCLEOTIDE SEQUENCE</scope>
    <source>
        <strain evidence="6">NR30</strain>
    </source>
</reference>
<evidence type="ECO:0000256" key="2">
    <source>
        <dbReference type="ARBA" id="ARBA00022857"/>
    </source>
</evidence>
<keyword evidence="3" id="KW-0560">Oxidoreductase</keyword>
<keyword evidence="2" id="KW-0521">NADP</keyword>
<accession>A0A9Q3VVX5</accession>
<gene>
    <name evidence="6" type="ORF">LJ657_30945</name>
</gene>
<dbReference type="RefSeq" id="WP_232652142.1">
    <property type="nucleotide sequence ID" value="NZ_JAJSBI010000018.1"/>
</dbReference>
<dbReference type="GO" id="GO:0016616">
    <property type="term" value="F:oxidoreductase activity, acting on the CH-OH group of donors, NAD or NADP as acceptor"/>
    <property type="evidence" value="ECO:0007669"/>
    <property type="project" value="InterPro"/>
</dbReference>
<dbReference type="InterPro" id="IPR036291">
    <property type="entry name" value="NAD(P)-bd_dom_sf"/>
</dbReference>
<dbReference type="AlphaFoldDB" id="A0A9Q3VVX5"/>
<protein>
    <submittedName>
        <fullName evidence="6">SDR family oxidoreductase</fullName>
    </submittedName>
</protein>
<comment type="caution">
    <text evidence="6">The sequence shown here is derived from an EMBL/GenBank/DDBJ whole genome shotgun (WGS) entry which is preliminary data.</text>
</comment>
<dbReference type="Pfam" id="PF00106">
    <property type="entry name" value="adh_short"/>
    <property type="match status" value="1"/>
</dbReference>
<organism evidence="6 7">
    <name type="scientific">Streptomyces guryensis</name>
    <dbReference type="NCBI Taxonomy" id="2886947"/>
    <lineage>
        <taxon>Bacteria</taxon>
        <taxon>Bacillati</taxon>
        <taxon>Actinomycetota</taxon>
        <taxon>Actinomycetes</taxon>
        <taxon>Kitasatosporales</taxon>
        <taxon>Streptomycetaceae</taxon>
        <taxon>Streptomyces</taxon>
    </lineage>
</organism>
<name>A0A9Q3VVX5_9ACTN</name>
<dbReference type="CDD" id="cd05324">
    <property type="entry name" value="carb_red_PTCR-like_SDR_c"/>
    <property type="match status" value="1"/>
</dbReference>
<dbReference type="Gene3D" id="3.40.50.720">
    <property type="entry name" value="NAD(P)-binding Rossmann-like Domain"/>
    <property type="match status" value="1"/>
</dbReference>
<evidence type="ECO:0000313" key="6">
    <source>
        <dbReference type="EMBL" id="MCD9877960.1"/>
    </source>
</evidence>
<dbReference type="Proteomes" id="UP001108029">
    <property type="component" value="Unassembled WGS sequence"/>
</dbReference>
<comment type="similarity">
    <text evidence="1 4">Belongs to the short-chain dehydrogenases/reductases (SDR) family.</text>
</comment>
<feature type="compositionally biased region" description="Basic and acidic residues" evidence="5">
    <location>
        <begin position="19"/>
        <end position="35"/>
    </location>
</feature>
<dbReference type="PRINTS" id="PR00081">
    <property type="entry name" value="GDHRDH"/>
</dbReference>
<dbReference type="PANTHER" id="PTHR43490:SF99">
    <property type="entry name" value="SHORT-CHAIN DEHYDROGENASE_REDUCTASE"/>
    <property type="match status" value="1"/>
</dbReference>
<dbReference type="SUPFAM" id="SSF51735">
    <property type="entry name" value="NAD(P)-binding Rossmann-fold domains"/>
    <property type="match status" value="1"/>
</dbReference>
<dbReference type="InterPro" id="IPR045313">
    <property type="entry name" value="CBR1-like"/>
</dbReference>
<dbReference type="PRINTS" id="PR00080">
    <property type="entry name" value="SDRFAMILY"/>
</dbReference>
<feature type="region of interest" description="Disordered" evidence="5">
    <location>
        <begin position="1"/>
        <end position="35"/>
    </location>
</feature>
<dbReference type="EMBL" id="JAJSBI010000018">
    <property type="protein sequence ID" value="MCD9877960.1"/>
    <property type="molecule type" value="Genomic_DNA"/>
</dbReference>
<sequence length="269" mass="27944">MAAAASSRRTTPGPPADRQVGRDDPRGHREANLSEHADALPVAVVTGANRGIGFEVVRQLAGRGHRVVLGSRDLAKGRTAAARIDPGGERVSAVRLDVSDAASVSAMAERVGGELGRVDVVVNNAAILYDTWAQARSADLAEVQRALDTNLFGAWRVTQALLPLLRRSPHPRVVMVSSEGGSLQSMSGGTPAYSVSKAALNALTCLLAGELRRHRVLVNAICPGWVATDMGGGGGRPVAEGAAGIVWAATLPDTGPTGGFFRDGKPVPW</sequence>